<keyword evidence="2" id="KW-1185">Reference proteome</keyword>
<protein>
    <submittedName>
        <fullName evidence="1">Uncharacterized protein</fullName>
    </submittedName>
</protein>
<evidence type="ECO:0000313" key="1">
    <source>
        <dbReference type="EMBL" id="KAG7295045.1"/>
    </source>
</evidence>
<reference evidence="1 2" key="1">
    <citation type="submission" date="2021-06" db="EMBL/GenBank/DDBJ databases">
        <title>A haploid diamondback moth (Plutella xylostella L.) genome assembly resolves 31 chromosomes and identifies a diamide resistance mutation.</title>
        <authorList>
            <person name="Ward C.M."/>
            <person name="Perry K.D."/>
            <person name="Baker G."/>
            <person name="Powis K."/>
            <person name="Heckel D.G."/>
            <person name="Baxter S.W."/>
        </authorList>
    </citation>
    <scope>NUCLEOTIDE SEQUENCE [LARGE SCALE GENOMIC DNA]</scope>
    <source>
        <strain evidence="1 2">LV</strain>
        <tissue evidence="1">Single pupa</tissue>
    </source>
</reference>
<evidence type="ECO:0000313" key="2">
    <source>
        <dbReference type="Proteomes" id="UP000823941"/>
    </source>
</evidence>
<dbReference type="Proteomes" id="UP000823941">
    <property type="component" value="Unassembled WGS sequence"/>
</dbReference>
<proteinExistence type="predicted"/>
<sequence>MKPPKLNPEVRSALHDLNIIKKNAYCEKKQNVMASCLSAIGKASNMTLTERHSDQELIKILRLPAHDAVSALPTLCCFRELLADLTSGLSLGSYGDTAPALRGLLYAYPCAPGAWDYDSFDRRFIRRQKDSTRSSRTVHIHQLAQAERTVVSVAAVTLPALACHIKNLNPLMSAAGAVPLVSMDTDWTIVPIESGLVGQPWLLKYLLCFTDTSLWAGKVSM</sequence>
<name>A0ABQ7PQ20_PLUXY</name>
<gene>
    <name evidence="1" type="ORF">JYU34_022515</name>
</gene>
<organism evidence="1 2">
    <name type="scientific">Plutella xylostella</name>
    <name type="common">Diamondback moth</name>
    <name type="synonym">Plutella maculipennis</name>
    <dbReference type="NCBI Taxonomy" id="51655"/>
    <lineage>
        <taxon>Eukaryota</taxon>
        <taxon>Metazoa</taxon>
        <taxon>Ecdysozoa</taxon>
        <taxon>Arthropoda</taxon>
        <taxon>Hexapoda</taxon>
        <taxon>Insecta</taxon>
        <taxon>Pterygota</taxon>
        <taxon>Neoptera</taxon>
        <taxon>Endopterygota</taxon>
        <taxon>Lepidoptera</taxon>
        <taxon>Glossata</taxon>
        <taxon>Ditrysia</taxon>
        <taxon>Yponomeutoidea</taxon>
        <taxon>Plutellidae</taxon>
        <taxon>Plutella</taxon>
    </lineage>
</organism>
<comment type="caution">
    <text evidence="1">The sequence shown here is derived from an EMBL/GenBank/DDBJ whole genome shotgun (WGS) entry which is preliminary data.</text>
</comment>
<dbReference type="EMBL" id="JAHIBW010000032">
    <property type="protein sequence ID" value="KAG7295045.1"/>
    <property type="molecule type" value="Genomic_DNA"/>
</dbReference>
<accession>A0ABQ7PQ20</accession>